<keyword evidence="4" id="KW-1185">Reference proteome</keyword>
<comment type="similarity">
    <text evidence="1">Belongs to the cytochrome P450 family.</text>
</comment>
<accession>A0A3N1CVC3</accession>
<dbReference type="PROSITE" id="PS00086">
    <property type="entry name" value="CYTOCHROME_P450"/>
    <property type="match status" value="1"/>
</dbReference>
<dbReference type="PANTHER" id="PTHR46696:SF1">
    <property type="entry name" value="CYTOCHROME P450 YJIB-RELATED"/>
    <property type="match status" value="1"/>
</dbReference>
<dbReference type="EMBL" id="RJKE01000001">
    <property type="protein sequence ID" value="ROO85260.1"/>
    <property type="molecule type" value="Genomic_DNA"/>
</dbReference>
<gene>
    <name evidence="3" type="ORF">EDD29_2800</name>
</gene>
<evidence type="ECO:0000313" key="4">
    <source>
        <dbReference type="Proteomes" id="UP000272400"/>
    </source>
</evidence>
<dbReference type="InterPro" id="IPR002397">
    <property type="entry name" value="Cyt_P450_B"/>
</dbReference>
<evidence type="ECO:0000256" key="1">
    <source>
        <dbReference type="ARBA" id="ARBA00010617"/>
    </source>
</evidence>
<dbReference type="SUPFAM" id="SSF48264">
    <property type="entry name" value="Cytochrome P450"/>
    <property type="match status" value="1"/>
</dbReference>
<dbReference type="OrthoDB" id="4133219at2"/>
<reference evidence="3 4" key="1">
    <citation type="submission" date="2018-11" db="EMBL/GenBank/DDBJ databases">
        <title>Sequencing the genomes of 1000 actinobacteria strains.</title>
        <authorList>
            <person name="Klenk H.-P."/>
        </authorList>
    </citation>
    <scope>NUCLEOTIDE SEQUENCE [LARGE SCALE GENOMIC DNA]</scope>
    <source>
        <strain evidence="3 4">DSM 44254</strain>
    </source>
</reference>
<dbReference type="InterPro" id="IPR036396">
    <property type="entry name" value="Cyt_P450_sf"/>
</dbReference>
<dbReference type="InterPro" id="IPR017972">
    <property type="entry name" value="Cyt_P450_CS"/>
</dbReference>
<dbReference type="GO" id="GO:0016705">
    <property type="term" value="F:oxidoreductase activity, acting on paired donors, with incorporation or reduction of molecular oxygen"/>
    <property type="evidence" value="ECO:0007669"/>
    <property type="project" value="InterPro"/>
</dbReference>
<sequence>MPTGQSSDGSTASKKANGRSVRGGLATAAAEPLMTADFADDLGPFLDGLRDRHGPVAPVGLYGVPVWIVLGYREVLEVLHNRNRVWTKDTARWKARAEGRVPADWPFLTAPEADGVLFLEGPKHTERRGTWLAALPPFQDQTHPVARDLQERCRAYADELVDLLADGATRGSADLAAQYARPLMLMLCQEMIGVTAVTDDLLLDVWRTMDMGPESRPALARVTAHAVAAVAEKRRRPGDDLPSLMLAAAGPDLTDEEIAVDMVALIIHLGDMASSLICSTVLEVVSGDAGARASLAGGLVRETVNRAVLTEPPNSHLTLRFAVADTVLGGVPVAAGDPVLLSVAAAHRDPAFAQARQGIYSSRAHLAWGAGAHRCPGAELAMTLVAIAVEQLFERLAALELVLPPEELSWRPSPAVRALRALPVNFRLHPPVTGTRPLPIIQAVAPAEAPAPAPKRARRSVSRALLGRVVRAVRGDSAR</sequence>
<dbReference type="PRINTS" id="PR00359">
    <property type="entry name" value="BP450"/>
</dbReference>
<dbReference type="PANTHER" id="PTHR46696">
    <property type="entry name" value="P450, PUTATIVE (EUROFUNG)-RELATED"/>
    <property type="match status" value="1"/>
</dbReference>
<feature type="region of interest" description="Disordered" evidence="2">
    <location>
        <begin position="1"/>
        <end position="23"/>
    </location>
</feature>
<comment type="caution">
    <text evidence="3">The sequence shown here is derived from an EMBL/GenBank/DDBJ whole genome shotgun (WGS) entry which is preliminary data.</text>
</comment>
<dbReference type="Gene3D" id="1.10.630.10">
    <property type="entry name" value="Cytochrome P450"/>
    <property type="match status" value="1"/>
</dbReference>
<dbReference type="GO" id="GO:0020037">
    <property type="term" value="F:heme binding"/>
    <property type="evidence" value="ECO:0007669"/>
    <property type="project" value="InterPro"/>
</dbReference>
<organism evidence="3 4">
    <name type="scientific">Actinocorallia herbida</name>
    <dbReference type="NCBI Taxonomy" id="58109"/>
    <lineage>
        <taxon>Bacteria</taxon>
        <taxon>Bacillati</taxon>
        <taxon>Actinomycetota</taxon>
        <taxon>Actinomycetes</taxon>
        <taxon>Streptosporangiales</taxon>
        <taxon>Thermomonosporaceae</taxon>
        <taxon>Actinocorallia</taxon>
    </lineage>
</organism>
<dbReference type="RefSeq" id="WP_123664785.1">
    <property type="nucleotide sequence ID" value="NZ_RJKE01000001.1"/>
</dbReference>
<feature type="compositionally biased region" description="Polar residues" evidence="2">
    <location>
        <begin position="1"/>
        <end position="14"/>
    </location>
</feature>
<evidence type="ECO:0000313" key="3">
    <source>
        <dbReference type="EMBL" id="ROO85260.1"/>
    </source>
</evidence>
<dbReference type="GO" id="GO:0005506">
    <property type="term" value="F:iron ion binding"/>
    <property type="evidence" value="ECO:0007669"/>
    <property type="project" value="InterPro"/>
</dbReference>
<dbReference type="Proteomes" id="UP000272400">
    <property type="component" value="Unassembled WGS sequence"/>
</dbReference>
<name>A0A3N1CVC3_9ACTN</name>
<dbReference type="AlphaFoldDB" id="A0A3N1CVC3"/>
<dbReference type="GO" id="GO:0004497">
    <property type="term" value="F:monooxygenase activity"/>
    <property type="evidence" value="ECO:0007669"/>
    <property type="project" value="InterPro"/>
</dbReference>
<protein>
    <submittedName>
        <fullName evidence="3">Cytochrome P450</fullName>
    </submittedName>
</protein>
<proteinExistence type="inferred from homology"/>
<evidence type="ECO:0000256" key="2">
    <source>
        <dbReference type="SAM" id="MobiDB-lite"/>
    </source>
</evidence>